<organism evidence="1">
    <name type="scientific">uncultured Solirubrobacteraceae bacterium</name>
    <dbReference type="NCBI Taxonomy" id="1162706"/>
    <lineage>
        <taxon>Bacteria</taxon>
        <taxon>Bacillati</taxon>
        <taxon>Actinomycetota</taxon>
        <taxon>Thermoleophilia</taxon>
        <taxon>Solirubrobacterales</taxon>
        <taxon>Solirubrobacteraceae</taxon>
        <taxon>environmental samples</taxon>
    </lineage>
</organism>
<gene>
    <name evidence="1" type="ORF">AVDCRST_MAG85-222</name>
</gene>
<dbReference type="AlphaFoldDB" id="A0A6J4RJ86"/>
<proteinExistence type="predicted"/>
<reference evidence="1" key="1">
    <citation type="submission" date="2020-02" db="EMBL/GenBank/DDBJ databases">
        <authorList>
            <person name="Meier V. D."/>
        </authorList>
    </citation>
    <scope>NUCLEOTIDE SEQUENCE</scope>
    <source>
        <strain evidence="1">AVDCRST_MAG85</strain>
    </source>
</reference>
<dbReference type="EMBL" id="CADCVT010000025">
    <property type="protein sequence ID" value="CAA9474836.1"/>
    <property type="molecule type" value="Genomic_DNA"/>
</dbReference>
<name>A0A6J4RJ86_9ACTN</name>
<evidence type="ECO:0000313" key="1">
    <source>
        <dbReference type="EMBL" id="CAA9474836.1"/>
    </source>
</evidence>
<sequence>MEPWSGIADADAHLGRPVPLPKATLPLARWVEVHAAGERAVEIEWNLDDTRDGSVGRLALYAGEAPPEERPWDVAVEQVELGGEQAEHRVVPLEEAEPPLKPAHELRWRLDGLHLRLTAQGPWRIEDLLAIGASVG</sequence>
<accession>A0A6J4RJ86</accession>
<protein>
    <submittedName>
        <fullName evidence="1">Uncharacterized protein</fullName>
    </submittedName>
</protein>